<dbReference type="KEGG" id="dsc:ABOD76_03885"/>
<name>A0AAU7U6T3_9DEIO</name>
<evidence type="ECO:0000313" key="1">
    <source>
        <dbReference type="EMBL" id="XBV84205.1"/>
    </source>
</evidence>
<gene>
    <name evidence="1" type="ORF">ABOD76_03885</name>
</gene>
<proteinExistence type="predicted"/>
<geneLocation type="plasmid" evidence="1">
    <name>pDson03</name>
</geneLocation>
<accession>A0AAU7U6T3</accession>
<evidence type="ECO:0008006" key="2">
    <source>
        <dbReference type="Google" id="ProtNLM"/>
    </source>
</evidence>
<keyword evidence="1" id="KW-0614">Plasmid</keyword>
<sequence length="257" mass="27310">MKTRLMLASVGLTIGLSACGNVDEHLSPAPPSISGVVKNVHGGPGTVELLANPAQDNSSDTNPLVAQATMDAAGKFVLILPSAEILKPYMHRLGTDAVNDGVCAGQRISSTPTARSWGFNTLNVWRDGTYITMAFMGTGSTTYTVDTETRVFQSSSWWYVDQATTLSGSTTCLDPVDGRGTVTYESGTKLNAGWNLIAFTSTVVDHHGSSPEEWSIVYSLSSAAGPSIFNTPPYTALSQNRGMQTQHVVRAIDGLIY</sequence>
<dbReference type="PROSITE" id="PS51257">
    <property type="entry name" value="PROKAR_LIPOPROTEIN"/>
    <property type="match status" value="1"/>
</dbReference>
<dbReference type="AlphaFoldDB" id="A0AAU7U6T3"/>
<organism evidence="1">
    <name type="scientific">Deinococcus sonorensis KR-87</name>
    <dbReference type="NCBI Taxonomy" id="694439"/>
    <lineage>
        <taxon>Bacteria</taxon>
        <taxon>Thermotogati</taxon>
        <taxon>Deinococcota</taxon>
        <taxon>Deinococci</taxon>
        <taxon>Deinococcales</taxon>
        <taxon>Deinococcaceae</taxon>
        <taxon>Deinococcus</taxon>
    </lineage>
</organism>
<dbReference type="EMBL" id="CP158298">
    <property type="protein sequence ID" value="XBV84205.1"/>
    <property type="molecule type" value="Genomic_DNA"/>
</dbReference>
<dbReference type="RefSeq" id="WP_350242242.1">
    <property type="nucleotide sequence ID" value="NZ_CP158298.1"/>
</dbReference>
<protein>
    <recommendedName>
        <fullName evidence="2">Lipoprotein</fullName>
    </recommendedName>
</protein>
<reference evidence="1" key="1">
    <citation type="submission" date="2024-06" db="EMBL/GenBank/DDBJ databases">
        <title>Draft Genome Sequence of Deinococcus sonorensis Type Strain KR-87, a Biofilm Producing Representative of the Genus Deinococcus.</title>
        <authorList>
            <person name="Boren L.S."/>
            <person name="Grosso R.A."/>
            <person name="Hugenberg-Cox A.N."/>
            <person name="Hill J.T.E."/>
            <person name="Albert C.M."/>
            <person name="Tuohy J.M."/>
        </authorList>
    </citation>
    <scope>NUCLEOTIDE SEQUENCE</scope>
    <source>
        <strain evidence="1">KR-87</strain>
        <plasmid evidence="1">pDson03</plasmid>
    </source>
</reference>